<gene>
    <name evidence="18" type="ORF">EOD73_03065</name>
</gene>
<keyword evidence="6" id="KW-0227">DNA damage</keyword>
<feature type="binding site" evidence="14">
    <location>
        <position position="159"/>
    </location>
    <ligand>
        <name>substrate</name>
    </ligand>
</feature>
<keyword evidence="10" id="KW-0238">DNA-binding</keyword>
<evidence type="ECO:0000256" key="14">
    <source>
        <dbReference type="PIRSR" id="PIRSR000977-1"/>
    </source>
</evidence>
<keyword evidence="4" id="KW-0540">Nuclease</keyword>
<evidence type="ECO:0000256" key="11">
    <source>
        <dbReference type="ARBA" id="ARBA00023204"/>
    </source>
</evidence>
<evidence type="ECO:0000313" key="18">
    <source>
        <dbReference type="EMBL" id="RVT88007.1"/>
    </source>
</evidence>
<evidence type="ECO:0000256" key="12">
    <source>
        <dbReference type="ARBA" id="ARBA00031220"/>
    </source>
</evidence>
<keyword evidence="7 18" id="KW-0378">Hydrolase</keyword>
<evidence type="ECO:0000256" key="13">
    <source>
        <dbReference type="ARBA" id="ARBA00046792"/>
    </source>
</evidence>
<keyword evidence="9 15" id="KW-0460">Magnesium</keyword>
<comment type="cofactor">
    <cofactor evidence="15">
        <name>Mg(2+)</name>
        <dbReference type="ChEBI" id="CHEBI:18420"/>
    </cofactor>
    <text evidence="15">Binds 2 Mg(2+) ions per monomer.</text>
</comment>
<evidence type="ECO:0000256" key="8">
    <source>
        <dbReference type="ARBA" id="ARBA00022839"/>
    </source>
</evidence>
<dbReference type="InterPro" id="IPR034747">
    <property type="entry name" value="EXOI_SH3"/>
</dbReference>
<dbReference type="EMBL" id="SACM01000001">
    <property type="protein sequence ID" value="RVT88007.1"/>
    <property type="molecule type" value="Genomic_DNA"/>
</dbReference>
<proteinExistence type="predicted"/>
<dbReference type="GO" id="GO:0008310">
    <property type="term" value="F:single-stranded DNA 3'-5' DNA exonuclease activity"/>
    <property type="evidence" value="ECO:0007669"/>
    <property type="project" value="UniProtKB-EC"/>
</dbReference>
<keyword evidence="11" id="KW-0234">DNA repair</keyword>
<comment type="caution">
    <text evidence="18">The sequence shown here is derived from an EMBL/GenBank/DDBJ whole genome shotgun (WGS) entry which is preliminary data.</text>
</comment>
<dbReference type="PROSITE" id="PS51785">
    <property type="entry name" value="EXOI_C"/>
    <property type="match status" value="1"/>
</dbReference>
<keyword evidence="8" id="KW-0269">Exonuclease</keyword>
<dbReference type="EC" id="3.1.11.1" evidence="2"/>
<dbReference type="GO" id="GO:0046872">
    <property type="term" value="F:metal ion binding"/>
    <property type="evidence" value="ECO:0007669"/>
    <property type="project" value="UniProtKB-KW"/>
</dbReference>
<evidence type="ECO:0000256" key="6">
    <source>
        <dbReference type="ARBA" id="ARBA00022763"/>
    </source>
</evidence>
<dbReference type="GO" id="GO:0003677">
    <property type="term" value="F:DNA binding"/>
    <property type="evidence" value="ECO:0007669"/>
    <property type="project" value="UniProtKB-KW"/>
</dbReference>
<name>A0A437LRG9_9BURK</name>
<dbReference type="GO" id="GO:0006281">
    <property type="term" value="P:DNA repair"/>
    <property type="evidence" value="ECO:0007669"/>
    <property type="project" value="UniProtKB-KW"/>
</dbReference>
<comment type="catalytic activity">
    <reaction evidence="1">
        <text>Exonucleolytic cleavage in the 3'- to 5'-direction to yield nucleoside 5'-phosphates.</text>
        <dbReference type="EC" id="3.1.11.1"/>
    </reaction>
</comment>
<dbReference type="SUPFAM" id="SSF53098">
    <property type="entry name" value="Ribonuclease H-like"/>
    <property type="match status" value="1"/>
</dbReference>
<dbReference type="CDD" id="cd06138">
    <property type="entry name" value="ExoI_N"/>
    <property type="match status" value="1"/>
</dbReference>
<dbReference type="RefSeq" id="WP_127680745.1">
    <property type="nucleotide sequence ID" value="NZ_SACM01000001.1"/>
</dbReference>
<evidence type="ECO:0000256" key="4">
    <source>
        <dbReference type="ARBA" id="ARBA00022722"/>
    </source>
</evidence>
<feature type="binding site" evidence="14">
    <location>
        <position position="11"/>
    </location>
    <ligand>
        <name>substrate</name>
    </ligand>
</feature>
<evidence type="ECO:0000256" key="1">
    <source>
        <dbReference type="ARBA" id="ARBA00000563"/>
    </source>
</evidence>
<feature type="binding site" evidence="15">
    <location>
        <position position="180"/>
    </location>
    <ligand>
        <name>Mg(2+)</name>
        <dbReference type="ChEBI" id="CHEBI:18420"/>
        <label>2</label>
    </ligand>
</feature>
<evidence type="ECO:0000313" key="19">
    <source>
        <dbReference type="Proteomes" id="UP000288587"/>
    </source>
</evidence>
<dbReference type="Pfam" id="PF26016">
    <property type="entry name" value="ExoI_C"/>
    <property type="match status" value="1"/>
</dbReference>
<evidence type="ECO:0000256" key="7">
    <source>
        <dbReference type="ARBA" id="ARBA00022801"/>
    </source>
</evidence>
<evidence type="ECO:0000256" key="3">
    <source>
        <dbReference type="ARBA" id="ARBA00019900"/>
    </source>
</evidence>
<keyword evidence="19" id="KW-1185">Reference proteome</keyword>
<dbReference type="Gene3D" id="1.10.287.1240">
    <property type="match status" value="1"/>
</dbReference>
<evidence type="ECO:0000256" key="15">
    <source>
        <dbReference type="PIRSR" id="PIRSR000977-2"/>
    </source>
</evidence>
<dbReference type="InterPro" id="IPR038649">
    <property type="entry name" value="EXOI_SH3_sf"/>
</dbReference>
<dbReference type="InterPro" id="IPR023607">
    <property type="entry name" value="Exodeoxyribonuclease_I"/>
</dbReference>
<dbReference type="InterPro" id="IPR036397">
    <property type="entry name" value="RNaseH_sf"/>
</dbReference>
<dbReference type="Pfam" id="PF08411">
    <property type="entry name" value="ExoI_SH3"/>
    <property type="match status" value="1"/>
</dbReference>
<dbReference type="InterPro" id="IPR012337">
    <property type="entry name" value="RNaseH-like_sf"/>
</dbReference>
<dbReference type="PROSITE" id="PS51784">
    <property type="entry name" value="EXOI_SH3"/>
    <property type="match status" value="1"/>
</dbReference>
<dbReference type="InterPro" id="IPR013620">
    <property type="entry name" value="Exonuc_1_SH3"/>
</dbReference>
<dbReference type="Pfam" id="PF00929">
    <property type="entry name" value="RNase_T"/>
    <property type="match status" value="1"/>
</dbReference>
<dbReference type="NCBIfam" id="NF008746">
    <property type="entry name" value="PRK11779.1"/>
    <property type="match status" value="1"/>
</dbReference>
<sequence length="479" mass="54378">MAHSFFWHDYETFGRSPRHDRPAQFAGIRTDAELNEVGEPVNLHCQPLSDTLPDPEACLLTGILPQDCARLGVPEPAFAAAIERALGHAGTVGVGYNTLRFDDEVTRHLFWRNLIDPYAREWQNQCGRWDLLDLVRATHALRPEGIQWPTGDDGKTSFKLERLTQANGLQHEAAHDALSDVRATVALARLIRQHHPRLFDFAFKLHKKEAVWAEIGNEARPLLHVSGRYGVDRGCIAMVWPLGLHPRNKNELIVWDLSADPAELFDLRPEAIRARLFVRQEDLPEGSTRLPIKTIHVNKSPFVVSSLATLRDAQAERWGIDRARALRHAECLRDRGRQLDGLWSDVFLPHESADDDPESNLYGGFVGDADRRLLNQVRQLDAATLAERVHAGRMGFDDPRLDTLLWRYRARHHPEHLSDAERAQWDLERAERLNRGGTGRLSLAQYLDRIDALQAEREDDERAQGLLSDLVDWAEAIAP</sequence>
<dbReference type="OrthoDB" id="9763470at2"/>
<keyword evidence="5 15" id="KW-0479">Metal-binding</keyword>
<evidence type="ECO:0000256" key="10">
    <source>
        <dbReference type="ARBA" id="ARBA00023125"/>
    </source>
</evidence>
<dbReference type="Gene3D" id="1.20.1280.70">
    <property type="entry name" value="Exonuclease ExoI, domain 3"/>
    <property type="match status" value="1"/>
</dbReference>
<dbReference type="Gene3D" id="3.30.420.10">
    <property type="entry name" value="Ribonuclease H-like superfamily/Ribonuclease H"/>
    <property type="match status" value="1"/>
</dbReference>
<dbReference type="Gene3D" id="3.30.1520.20">
    <property type="entry name" value="Exonuclease ExoI, domain 2"/>
    <property type="match status" value="1"/>
</dbReference>
<dbReference type="FunFam" id="3.30.420.10:FF:000033">
    <property type="entry name" value="Exodeoxyribonuclease I"/>
    <property type="match status" value="1"/>
</dbReference>
<accession>A0A437LRG9</accession>
<dbReference type="InterPro" id="IPR013520">
    <property type="entry name" value="Ribonucl_H"/>
</dbReference>
<dbReference type="InterPro" id="IPR058561">
    <property type="entry name" value="Exonuc_1_C"/>
</dbReference>
<evidence type="ECO:0000256" key="5">
    <source>
        <dbReference type="ARBA" id="ARBA00022723"/>
    </source>
</evidence>
<reference evidence="18 19" key="1">
    <citation type="submission" date="2019-01" db="EMBL/GenBank/DDBJ databases">
        <authorList>
            <person name="Chen W.-M."/>
        </authorList>
    </citation>
    <scope>NUCLEOTIDE SEQUENCE [LARGE SCALE GENOMIC DNA]</scope>
    <source>
        <strain evidence="18 19">CCP-18</strain>
    </source>
</reference>
<feature type="binding site" evidence="15">
    <location>
        <position position="9"/>
    </location>
    <ligand>
        <name>Mg(2+)</name>
        <dbReference type="ChEBI" id="CHEBI:18420"/>
        <label>1</label>
    </ligand>
</feature>
<feature type="binding site" evidence="15">
    <location>
        <position position="11"/>
    </location>
    <ligand>
        <name>Mg(2+)</name>
        <dbReference type="ChEBI" id="CHEBI:18420"/>
        <label>2</label>
    </ligand>
</feature>
<evidence type="ECO:0000259" key="16">
    <source>
        <dbReference type="PROSITE" id="PS51784"/>
    </source>
</evidence>
<evidence type="ECO:0000256" key="9">
    <source>
        <dbReference type="ARBA" id="ARBA00022842"/>
    </source>
</evidence>
<evidence type="ECO:0000259" key="17">
    <source>
        <dbReference type="PROSITE" id="PS51785"/>
    </source>
</evidence>
<comment type="subunit">
    <text evidence="13">Monomer. Interacts with ssb (via C-terminus); this interaction stimulates the exonuclease activity by recruiting the enzyme to its substrate.</text>
</comment>
<dbReference type="Proteomes" id="UP000288587">
    <property type="component" value="Unassembled WGS sequence"/>
</dbReference>
<feature type="domain" description="ExoI C-terminal" evidence="17">
    <location>
        <begin position="353"/>
        <end position="478"/>
    </location>
</feature>
<dbReference type="AlphaFoldDB" id="A0A437LRG9"/>
<organism evidence="18 19">
    <name type="scientific">Inhella crocodyli</name>
    <dbReference type="NCBI Taxonomy" id="2499851"/>
    <lineage>
        <taxon>Bacteria</taxon>
        <taxon>Pseudomonadati</taxon>
        <taxon>Pseudomonadota</taxon>
        <taxon>Betaproteobacteria</taxon>
        <taxon>Burkholderiales</taxon>
        <taxon>Sphaerotilaceae</taxon>
        <taxon>Inhella</taxon>
    </lineage>
</organism>
<evidence type="ECO:0000256" key="2">
    <source>
        <dbReference type="ARBA" id="ARBA00012108"/>
    </source>
</evidence>
<feature type="domain" description="ExoI SH3-like" evidence="16">
    <location>
        <begin position="196"/>
        <end position="351"/>
    </location>
</feature>
<protein>
    <recommendedName>
        <fullName evidence="3">Exodeoxyribonuclease I</fullName>
        <ecNumber evidence="2">3.1.11.1</ecNumber>
    </recommendedName>
    <alternativeName>
        <fullName evidence="12">DNA deoxyribophosphodiesterase</fullName>
    </alternativeName>
</protein>
<dbReference type="PIRSF" id="PIRSF000977">
    <property type="entry name" value="Exodeoxyribonuclease_I"/>
    <property type="match status" value="1"/>
</dbReference>